<feature type="compositionally biased region" description="Polar residues" evidence="2">
    <location>
        <begin position="320"/>
        <end position="336"/>
    </location>
</feature>
<feature type="compositionally biased region" description="Low complexity" evidence="2">
    <location>
        <begin position="408"/>
        <end position="420"/>
    </location>
</feature>
<protein>
    <submittedName>
        <fullName evidence="3">Uncharacterized protein</fullName>
    </submittedName>
</protein>
<dbReference type="Proteomes" id="UP001215712">
    <property type="component" value="Unassembled WGS sequence"/>
</dbReference>
<feature type="compositionally biased region" description="Polar residues" evidence="2">
    <location>
        <begin position="278"/>
        <end position="301"/>
    </location>
</feature>
<dbReference type="EMBL" id="JAQJAN010000012">
    <property type="protein sequence ID" value="KAJ5716445.1"/>
    <property type="molecule type" value="Genomic_DNA"/>
</dbReference>
<reference evidence="3" key="2">
    <citation type="submission" date="2023-01" db="EMBL/GenBank/DDBJ databases">
        <authorList>
            <person name="Petersen C."/>
        </authorList>
    </citation>
    <scope>NUCLEOTIDE SEQUENCE</scope>
    <source>
        <strain evidence="3">IBT 17514</strain>
    </source>
</reference>
<sequence>MASPEKHYFNDDHTDKDEPELNVKTERLLQQAEREIAYKTEALRKSYDQLAEYEQTVEKEQQKSQQMAAEALNTRLQLKKEQERSKGGELAYEEAEKKITELEKASAKQRERAQDAIKELQARIRDEEAKSARLHKFVGDLVTQVNGYKNQMVQDNKDRARFEQSIIEITGLHKERSEKILEDMQKMKAMLPSSQGTLTSKAQQLLFPGLGVNYPGPASSANVSTGGSGLMKESEGTNRLNLKGISRGIQVNDKPATPQLGLLEMLKNGEPQIDPANSLPSPSEDSVTGYSDTWSHSSTMSPHPDRLKNTLDQELDLESMGTSRTSSRNASVSDQTYRAPGSSGELEELEEPEEPDEPPLSDDESDMLTVHSWDDEPAPWHVYSPPMRPTARKRMRYSSPDYLPVQPDGVGSVDSDTDSSFLLDEEDLTEERPATPPKKAKTTNPKSILRRSRRLPRKFPPRSEQEFCIKRGKAAESWTEDHKDSPPLSPSSLPEKTSSTPPTQAQQEVNDRWIMHKHLEDLPFRSADVQTQTEWPEETSPHAARRAVFTHVERVHSVRPDTPIRPVSGIRRGSSQDQDKPERPTTLMPGRWPLDDTPEEDAYSVANPMAHVFSSMNDVLSSIDEFLQWVKHLIDERQTEVVWGILFMGSLLWVVVSHRSDRKWLDANEVPLDILAKVRNSRMSEIGWSESFDFGVMRLFHHDRTILG</sequence>
<gene>
    <name evidence="3" type="ORF">N7493_008356</name>
</gene>
<evidence type="ECO:0000313" key="3">
    <source>
        <dbReference type="EMBL" id="KAJ5716445.1"/>
    </source>
</evidence>
<feature type="compositionally biased region" description="Basic residues" evidence="2">
    <location>
        <begin position="448"/>
        <end position="460"/>
    </location>
</feature>
<feature type="compositionally biased region" description="Low complexity" evidence="2">
    <location>
        <begin position="490"/>
        <end position="503"/>
    </location>
</feature>
<feature type="region of interest" description="Disordered" evidence="2">
    <location>
        <begin position="560"/>
        <end position="593"/>
    </location>
</feature>
<feature type="coiled-coil region" evidence="1">
    <location>
        <begin position="43"/>
        <end position="130"/>
    </location>
</feature>
<feature type="region of interest" description="Disordered" evidence="2">
    <location>
        <begin position="1"/>
        <end position="22"/>
    </location>
</feature>
<evidence type="ECO:0000256" key="1">
    <source>
        <dbReference type="SAM" id="Coils"/>
    </source>
</evidence>
<accession>A0AAD6HH15</accession>
<reference evidence="3" key="1">
    <citation type="journal article" date="2023" name="IMA Fungus">
        <title>Comparative genomic study of the Penicillium genus elucidates a diverse pangenome and 15 lateral gene transfer events.</title>
        <authorList>
            <person name="Petersen C."/>
            <person name="Sorensen T."/>
            <person name="Nielsen M.R."/>
            <person name="Sondergaard T.E."/>
            <person name="Sorensen J.L."/>
            <person name="Fitzpatrick D.A."/>
            <person name="Frisvad J.C."/>
            <person name="Nielsen K.L."/>
        </authorList>
    </citation>
    <scope>NUCLEOTIDE SEQUENCE</scope>
    <source>
        <strain evidence="3">IBT 17514</strain>
    </source>
</reference>
<dbReference type="AlphaFoldDB" id="A0AAD6HH15"/>
<keyword evidence="1" id="KW-0175">Coiled coil</keyword>
<comment type="caution">
    <text evidence="3">The sequence shown here is derived from an EMBL/GenBank/DDBJ whole genome shotgun (WGS) entry which is preliminary data.</text>
</comment>
<keyword evidence="4" id="KW-1185">Reference proteome</keyword>
<feature type="region of interest" description="Disordered" evidence="2">
    <location>
        <begin position="271"/>
        <end position="507"/>
    </location>
</feature>
<evidence type="ECO:0000313" key="4">
    <source>
        <dbReference type="Proteomes" id="UP001215712"/>
    </source>
</evidence>
<evidence type="ECO:0000256" key="2">
    <source>
        <dbReference type="SAM" id="MobiDB-lite"/>
    </source>
</evidence>
<proteinExistence type="predicted"/>
<name>A0AAD6HH15_9EURO</name>
<feature type="compositionally biased region" description="Acidic residues" evidence="2">
    <location>
        <begin position="345"/>
        <end position="366"/>
    </location>
</feature>
<organism evidence="3 4">
    <name type="scientific">Penicillium malachiteum</name>
    <dbReference type="NCBI Taxonomy" id="1324776"/>
    <lineage>
        <taxon>Eukaryota</taxon>
        <taxon>Fungi</taxon>
        <taxon>Dikarya</taxon>
        <taxon>Ascomycota</taxon>
        <taxon>Pezizomycotina</taxon>
        <taxon>Eurotiomycetes</taxon>
        <taxon>Eurotiomycetidae</taxon>
        <taxon>Eurotiales</taxon>
        <taxon>Aspergillaceae</taxon>
        <taxon>Penicillium</taxon>
    </lineage>
</organism>